<dbReference type="EnsemblPlants" id="OB01G30060.1">
    <property type="protein sequence ID" value="OB01G30060.1"/>
    <property type="gene ID" value="OB01G30060"/>
</dbReference>
<dbReference type="HOGENOM" id="CLU_2871201_0_0_1"/>
<name>J3L1A0_ORYBR</name>
<dbReference type="Proteomes" id="UP000006038">
    <property type="component" value="Chromosome 1"/>
</dbReference>
<accession>J3L1A0</accession>
<reference evidence="1" key="2">
    <citation type="submission" date="2013-04" db="UniProtKB">
        <authorList>
            <consortium name="EnsemblPlants"/>
        </authorList>
    </citation>
    <scope>IDENTIFICATION</scope>
</reference>
<protein>
    <submittedName>
        <fullName evidence="1">Uncharacterized protein</fullName>
    </submittedName>
</protein>
<organism evidence="1">
    <name type="scientific">Oryza brachyantha</name>
    <name type="common">malo sina</name>
    <dbReference type="NCBI Taxonomy" id="4533"/>
    <lineage>
        <taxon>Eukaryota</taxon>
        <taxon>Viridiplantae</taxon>
        <taxon>Streptophyta</taxon>
        <taxon>Embryophyta</taxon>
        <taxon>Tracheophyta</taxon>
        <taxon>Spermatophyta</taxon>
        <taxon>Magnoliopsida</taxon>
        <taxon>Liliopsida</taxon>
        <taxon>Poales</taxon>
        <taxon>Poaceae</taxon>
        <taxon>BOP clade</taxon>
        <taxon>Oryzoideae</taxon>
        <taxon>Oryzeae</taxon>
        <taxon>Oryzinae</taxon>
        <taxon>Oryza</taxon>
    </lineage>
</organism>
<reference evidence="1" key="1">
    <citation type="journal article" date="2013" name="Nat. Commun.">
        <title>Whole-genome sequencing of Oryza brachyantha reveals mechanisms underlying Oryza genome evolution.</title>
        <authorList>
            <person name="Chen J."/>
            <person name="Huang Q."/>
            <person name="Gao D."/>
            <person name="Wang J."/>
            <person name="Lang Y."/>
            <person name="Liu T."/>
            <person name="Li B."/>
            <person name="Bai Z."/>
            <person name="Luis Goicoechea J."/>
            <person name="Liang C."/>
            <person name="Chen C."/>
            <person name="Zhang W."/>
            <person name="Sun S."/>
            <person name="Liao Y."/>
            <person name="Zhang X."/>
            <person name="Yang L."/>
            <person name="Song C."/>
            <person name="Wang M."/>
            <person name="Shi J."/>
            <person name="Liu G."/>
            <person name="Liu J."/>
            <person name="Zhou H."/>
            <person name="Zhou W."/>
            <person name="Yu Q."/>
            <person name="An N."/>
            <person name="Chen Y."/>
            <person name="Cai Q."/>
            <person name="Wang B."/>
            <person name="Liu B."/>
            <person name="Min J."/>
            <person name="Huang Y."/>
            <person name="Wu H."/>
            <person name="Li Z."/>
            <person name="Zhang Y."/>
            <person name="Yin Y."/>
            <person name="Song W."/>
            <person name="Jiang J."/>
            <person name="Jackson S.A."/>
            <person name="Wing R.A."/>
            <person name="Wang J."/>
            <person name="Chen M."/>
        </authorList>
    </citation>
    <scope>NUCLEOTIDE SEQUENCE [LARGE SCALE GENOMIC DNA]</scope>
    <source>
        <strain evidence="1">cv. IRGC 101232</strain>
    </source>
</reference>
<dbReference type="Gramene" id="OB01G30060.1">
    <property type="protein sequence ID" value="OB01G30060.1"/>
    <property type="gene ID" value="OB01G30060"/>
</dbReference>
<evidence type="ECO:0000313" key="2">
    <source>
        <dbReference type="Proteomes" id="UP000006038"/>
    </source>
</evidence>
<dbReference type="AlphaFoldDB" id="J3L1A0"/>
<sequence length="64" mass="7424">MYKSSLSMLIPEAFLFCFVFRKFIFRCCIDVLIGNEKTLVCIFLNSAQLNSHTCIMCKLKLHLS</sequence>
<keyword evidence="2" id="KW-1185">Reference proteome</keyword>
<evidence type="ECO:0000313" key="1">
    <source>
        <dbReference type="EnsemblPlants" id="OB01G30060.1"/>
    </source>
</evidence>
<proteinExistence type="predicted"/>